<evidence type="ECO:0000256" key="3">
    <source>
        <dbReference type="ARBA" id="ARBA00023316"/>
    </source>
</evidence>
<evidence type="ECO:0000256" key="2">
    <source>
        <dbReference type="ARBA" id="ARBA00023239"/>
    </source>
</evidence>
<dbReference type="eggNOG" id="COG3087">
    <property type="taxonomic scope" value="Bacteria"/>
</dbReference>
<dbReference type="InterPro" id="IPR036680">
    <property type="entry name" value="SPOR-like_sf"/>
</dbReference>
<proteinExistence type="inferred from homology"/>
<dbReference type="eggNOG" id="COG0797">
    <property type="taxonomic scope" value="Bacteria"/>
</dbReference>
<dbReference type="GO" id="GO:0000270">
    <property type="term" value="P:peptidoglycan metabolic process"/>
    <property type="evidence" value="ECO:0007669"/>
    <property type="project" value="UniProtKB-UniRule"/>
</dbReference>
<comment type="similarity">
    <text evidence="4 5">Belongs to the RlpA family.</text>
</comment>
<gene>
    <name evidence="4" type="primary">rlpA</name>
    <name evidence="7" type="ordered locus">Acid_7407</name>
</gene>
<dbReference type="GO" id="GO:0008932">
    <property type="term" value="F:lytic endotransglycosylase activity"/>
    <property type="evidence" value="ECO:0007669"/>
    <property type="project" value="UniProtKB-UniRule"/>
</dbReference>
<keyword evidence="4 7" id="KW-0449">Lipoprotein</keyword>
<dbReference type="SUPFAM" id="SSF110997">
    <property type="entry name" value="Sporulation related repeat"/>
    <property type="match status" value="1"/>
</dbReference>
<dbReference type="GO" id="GO:0042834">
    <property type="term" value="F:peptidoglycan binding"/>
    <property type="evidence" value="ECO:0007669"/>
    <property type="project" value="InterPro"/>
</dbReference>
<dbReference type="InParanoid" id="Q01PV4"/>
<dbReference type="Pfam" id="PF03330">
    <property type="entry name" value="DPBB_1"/>
    <property type="match status" value="1"/>
</dbReference>
<dbReference type="STRING" id="234267.Acid_7407"/>
<keyword evidence="1" id="KW-0732">Signal</keyword>
<dbReference type="PANTHER" id="PTHR34183:SF1">
    <property type="entry name" value="ENDOLYTIC PEPTIDOGLYCAN TRANSGLYCOSYLASE RLPA"/>
    <property type="match status" value="1"/>
</dbReference>
<evidence type="ECO:0000256" key="4">
    <source>
        <dbReference type="HAMAP-Rule" id="MF_02071"/>
    </source>
</evidence>
<dbReference type="Pfam" id="PF05036">
    <property type="entry name" value="SPOR"/>
    <property type="match status" value="1"/>
</dbReference>
<comment type="subcellular location">
    <subcellularLocation>
        <location evidence="4">Cell membrane</location>
        <topology evidence="4">Lipid-anchor</topology>
    </subcellularLocation>
</comment>
<dbReference type="InterPro" id="IPR007730">
    <property type="entry name" value="SPOR-like_dom"/>
</dbReference>
<organism evidence="7">
    <name type="scientific">Solibacter usitatus (strain Ellin6076)</name>
    <dbReference type="NCBI Taxonomy" id="234267"/>
    <lineage>
        <taxon>Bacteria</taxon>
        <taxon>Pseudomonadati</taxon>
        <taxon>Acidobacteriota</taxon>
        <taxon>Terriglobia</taxon>
        <taxon>Bryobacterales</taxon>
        <taxon>Solibacteraceae</taxon>
        <taxon>Candidatus Solibacter</taxon>
    </lineage>
</organism>
<keyword evidence="2 4" id="KW-0456">Lyase</keyword>
<dbReference type="InterPro" id="IPR036908">
    <property type="entry name" value="RlpA-like_sf"/>
</dbReference>
<dbReference type="GO" id="GO:0071555">
    <property type="term" value="P:cell wall organization"/>
    <property type="evidence" value="ECO:0007669"/>
    <property type="project" value="UniProtKB-KW"/>
</dbReference>
<dbReference type="InterPro" id="IPR034718">
    <property type="entry name" value="RlpA"/>
</dbReference>
<dbReference type="Gene3D" id="3.30.70.1070">
    <property type="entry name" value="Sporulation related repeat"/>
    <property type="match status" value="1"/>
</dbReference>
<dbReference type="OrthoDB" id="9779128at2"/>
<keyword evidence="4" id="KW-0564">Palmitate</keyword>
<dbReference type="EMBL" id="CP000473">
    <property type="protein sequence ID" value="ABJ88316.1"/>
    <property type="molecule type" value="Genomic_DNA"/>
</dbReference>
<feature type="domain" description="SPOR" evidence="6">
    <location>
        <begin position="135"/>
        <end position="215"/>
    </location>
</feature>
<dbReference type="HAMAP" id="MF_02071">
    <property type="entry name" value="RlpA"/>
    <property type="match status" value="1"/>
</dbReference>
<evidence type="ECO:0000256" key="1">
    <source>
        <dbReference type="ARBA" id="ARBA00022729"/>
    </source>
</evidence>
<dbReference type="GO" id="GO:0005886">
    <property type="term" value="C:plasma membrane"/>
    <property type="evidence" value="ECO:0007669"/>
    <property type="project" value="UniProtKB-SubCell"/>
</dbReference>
<comment type="function">
    <text evidence="4">Lytic transglycosylase with a strong preference for naked glycan strands that lack stem peptides.</text>
</comment>
<keyword evidence="4" id="KW-1003">Cell membrane</keyword>
<dbReference type="InterPro" id="IPR012997">
    <property type="entry name" value="RplA"/>
</dbReference>
<name>Q01PV4_SOLUE</name>
<dbReference type="InterPro" id="IPR009009">
    <property type="entry name" value="RlpA-like_DPBB"/>
</dbReference>
<dbReference type="PROSITE" id="PS51724">
    <property type="entry name" value="SPOR"/>
    <property type="match status" value="1"/>
</dbReference>
<keyword evidence="4" id="KW-0472">Membrane</keyword>
<accession>Q01PV4</accession>
<evidence type="ECO:0000259" key="6">
    <source>
        <dbReference type="PROSITE" id="PS51724"/>
    </source>
</evidence>
<keyword evidence="3 4" id="KW-0961">Cell wall biogenesis/degradation</keyword>
<reference evidence="7" key="1">
    <citation type="submission" date="2006-10" db="EMBL/GenBank/DDBJ databases">
        <title>Complete sequence of Solibacter usitatus Ellin6076.</title>
        <authorList>
            <consortium name="US DOE Joint Genome Institute"/>
            <person name="Copeland A."/>
            <person name="Lucas S."/>
            <person name="Lapidus A."/>
            <person name="Barry K."/>
            <person name="Detter J.C."/>
            <person name="Glavina del Rio T."/>
            <person name="Hammon N."/>
            <person name="Israni S."/>
            <person name="Dalin E."/>
            <person name="Tice H."/>
            <person name="Pitluck S."/>
            <person name="Thompson L.S."/>
            <person name="Brettin T."/>
            <person name="Bruce D."/>
            <person name="Han C."/>
            <person name="Tapia R."/>
            <person name="Gilna P."/>
            <person name="Schmutz J."/>
            <person name="Larimer F."/>
            <person name="Land M."/>
            <person name="Hauser L."/>
            <person name="Kyrpides N."/>
            <person name="Mikhailova N."/>
            <person name="Janssen P.H."/>
            <person name="Kuske C.R."/>
            <person name="Richardson P."/>
        </authorList>
    </citation>
    <scope>NUCLEOTIDE SEQUENCE</scope>
    <source>
        <strain evidence="7">Ellin6076</strain>
    </source>
</reference>
<dbReference type="SUPFAM" id="SSF50685">
    <property type="entry name" value="Barwin-like endoglucanases"/>
    <property type="match status" value="1"/>
</dbReference>
<evidence type="ECO:0000313" key="7">
    <source>
        <dbReference type="EMBL" id="ABJ88316.1"/>
    </source>
</evidence>
<protein>
    <recommendedName>
        <fullName evidence="4">Probable endolytic peptidoglycan transglycosylase RlpA</fullName>
        <ecNumber evidence="4">4.2.2.-</ecNumber>
    </recommendedName>
</protein>
<dbReference type="PROSITE" id="PS51257">
    <property type="entry name" value="PROKAR_LIPOPROTEIN"/>
    <property type="match status" value="1"/>
</dbReference>
<dbReference type="KEGG" id="sus:Acid_7407"/>
<evidence type="ECO:0000256" key="5">
    <source>
        <dbReference type="RuleBase" id="RU003495"/>
    </source>
</evidence>
<dbReference type="EC" id="4.2.2.-" evidence="4"/>
<dbReference type="CDD" id="cd22268">
    <property type="entry name" value="DPBB_RlpA-like"/>
    <property type="match status" value="1"/>
</dbReference>
<sequence length="218" mass="23916">MKVWLVLLGAIVIAGCGHKKHARVTPPPPAVVKPGHTESGIASWYGHPYHGRAAANGEIYDMEKMTAAHRTLPFNTWVRVYDLDNNKTTEVRIIDRGPFIDGRIIDLSHAAAREIEMIGPGVAKVRIEVIRTPANAPPALFAVQVGAFRNKGSAEGLRQRMADRYGSARLLQRPENPDVWRVLVGAEPSEEAAGQLAARIRQDSVEKSTGFIVRIDSM</sequence>
<dbReference type="HOGENOM" id="CLU_042923_3_4_0"/>
<dbReference type="AlphaFoldDB" id="Q01PV4"/>
<dbReference type="NCBIfam" id="TIGR00413">
    <property type="entry name" value="rlpA"/>
    <property type="match status" value="1"/>
</dbReference>
<dbReference type="PANTHER" id="PTHR34183">
    <property type="entry name" value="ENDOLYTIC PEPTIDOGLYCAN TRANSGLYCOSYLASE RLPA"/>
    <property type="match status" value="1"/>
</dbReference>
<dbReference type="Gene3D" id="2.40.40.10">
    <property type="entry name" value="RlpA-like domain"/>
    <property type="match status" value="1"/>
</dbReference>